<sequence>MMIDADFDAVVVGQGGNTQAPPAELLAPVDRDGPGDVSAPMAGEGTGDASAPVSGNGTGDVSAPAENLPQTDESKPTTSNAGDKEKAQPSTTVPAENIDPADRLARWLEKMDVKGKKMGENDKYNRTVIISPLPDGITIADVMPRVRGGIDSGYMGKFEGNGVAIVTFKLPPDAITYVEFCAETPIWGLWTFRMSHPGVPFAWERRAKVELFRSAPRMGTNWARGDIPTMPRTIVAAGSRCLVYRGCKPHEVAGIYRAIGLNFSQHNRDQVEAMWLDGPIRDQLDGTFYGNLHVWFTSIRGAQDAKARCGALEFEYDPCSDSPTTLMLSLEETKASEICIFKHHEPFVNIVDINQKNIITGIIQGHIDPTKIYWPRHDPAARQGLDEEANMSNRLYWSLQSYGAGNVSYESGIPTYVPPPHPADAINRREASAGQHDDPFLVTRLFSAGNAPWPRDDDSNSPFETPAEANAALNEVRRLLGFPPVAIGDDPMSNLIPINGTNATDATDAADATNATDTNINLHSNSGGNNDNNDPQSGRQLHPGPDDS</sequence>
<feature type="compositionally biased region" description="Low complexity" evidence="1">
    <location>
        <begin position="517"/>
        <end position="534"/>
    </location>
</feature>
<reference evidence="2" key="1">
    <citation type="submission" date="2017-09" db="EMBL/GenBank/DDBJ databases">
        <title>Polyketide synthases of a Diaporthe helianthi virulent isolate.</title>
        <authorList>
            <person name="Baroncelli R."/>
        </authorList>
    </citation>
    <scope>NUCLEOTIDE SEQUENCE [LARGE SCALE GENOMIC DNA]</scope>
    <source>
        <strain evidence="2">7/96</strain>
    </source>
</reference>
<name>A0A2P5I6H1_DIAHE</name>
<evidence type="ECO:0000256" key="1">
    <source>
        <dbReference type="SAM" id="MobiDB-lite"/>
    </source>
</evidence>
<evidence type="ECO:0000313" key="2">
    <source>
        <dbReference type="EMBL" id="POS78057.1"/>
    </source>
</evidence>
<comment type="caution">
    <text evidence="2">The sequence shown here is derived from an EMBL/GenBank/DDBJ whole genome shotgun (WGS) entry which is preliminary data.</text>
</comment>
<protein>
    <submittedName>
        <fullName evidence="2">Uncharacterized protein</fullName>
    </submittedName>
</protein>
<proteinExistence type="predicted"/>
<dbReference type="Proteomes" id="UP000094444">
    <property type="component" value="Unassembled WGS sequence"/>
</dbReference>
<organism evidence="2 3">
    <name type="scientific">Diaporthe helianthi</name>
    <dbReference type="NCBI Taxonomy" id="158607"/>
    <lineage>
        <taxon>Eukaryota</taxon>
        <taxon>Fungi</taxon>
        <taxon>Dikarya</taxon>
        <taxon>Ascomycota</taxon>
        <taxon>Pezizomycotina</taxon>
        <taxon>Sordariomycetes</taxon>
        <taxon>Sordariomycetidae</taxon>
        <taxon>Diaporthales</taxon>
        <taxon>Diaporthaceae</taxon>
        <taxon>Diaporthe</taxon>
    </lineage>
</organism>
<keyword evidence="3" id="KW-1185">Reference proteome</keyword>
<gene>
    <name evidence="2" type="ORF">DHEL01_v203543</name>
</gene>
<feature type="region of interest" description="Disordered" evidence="1">
    <location>
        <begin position="517"/>
        <end position="548"/>
    </location>
</feature>
<evidence type="ECO:0000313" key="3">
    <source>
        <dbReference type="Proteomes" id="UP000094444"/>
    </source>
</evidence>
<accession>A0A2P5I6H1</accession>
<dbReference type="OrthoDB" id="5244622at2759"/>
<feature type="region of interest" description="Disordered" evidence="1">
    <location>
        <begin position="13"/>
        <end position="99"/>
    </location>
</feature>
<feature type="compositionally biased region" description="Polar residues" evidence="1">
    <location>
        <begin position="68"/>
        <end position="81"/>
    </location>
</feature>
<dbReference type="InParanoid" id="A0A2P5I6H1"/>
<dbReference type="AlphaFoldDB" id="A0A2P5I6H1"/>
<dbReference type="EMBL" id="MAVT02000216">
    <property type="protein sequence ID" value="POS78057.1"/>
    <property type="molecule type" value="Genomic_DNA"/>
</dbReference>